<feature type="region of interest" description="Disordered" evidence="5">
    <location>
        <begin position="777"/>
        <end position="799"/>
    </location>
</feature>
<comment type="caution">
    <text evidence="9">The sequence shown here is derived from an EMBL/GenBank/DDBJ whole genome shotgun (WGS) entry which is preliminary data.</text>
</comment>
<evidence type="ECO:0000259" key="8">
    <source>
        <dbReference type="Pfam" id="PF07715"/>
    </source>
</evidence>
<evidence type="ECO:0000259" key="7">
    <source>
        <dbReference type="Pfam" id="PF00593"/>
    </source>
</evidence>
<keyword evidence="3" id="KW-0998">Cell outer membrane</keyword>
<feature type="signal peptide" evidence="6">
    <location>
        <begin position="1"/>
        <end position="28"/>
    </location>
</feature>
<proteinExistence type="inferred from homology"/>
<feature type="compositionally biased region" description="Low complexity" evidence="5">
    <location>
        <begin position="786"/>
        <end position="799"/>
    </location>
</feature>
<organism evidence="9 10">
    <name type="scientific">Pseudoalteromonas haloplanktis</name>
    <name type="common">Alteromonas haloplanktis</name>
    <dbReference type="NCBI Taxonomy" id="228"/>
    <lineage>
        <taxon>Bacteria</taxon>
        <taxon>Pseudomonadati</taxon>
        <taxon>Pseudomonadota</taxon>
        <taxon>Gammaproteobacteria</taxon>
        <taxon>Alteromonadales</taxon>
        <taxon>Pseudoalteromonadaceae</taxon>
        <taxon>Pseudoalteromonas</taxon>
    </lineage>
</organism>
<dbReference type="InterPro" id="IPR036942">
    <property type="entry name" value="Beta-barrel_TonB_sf"/>
</dbReference>
<dbReference type="InterPro" id="IPR012910">
    <property type="entry name" value="Plug_dom"/>
</dbReference>
<dbReference type="Gene3D" id="2.40.170.20">
    <property type="entry name" value="TonB-dependent receptor, beta-barrel domain"/>
    <property type="match status" value="1"/>
</dbReference>
<sequence>MFKKTSLSRAIQYSLLLSSASLASAAFAAEEEIKQETTQAAEVSLEEEQPERIEVTGSRIRRAEFSQASPIQVISGDISREMGLFDAGAMLQTTNQAAGAQIDNTFGGYVLDNGPGAATIGFRGLGAERTLVLLNGRRMAPAGVGGAPTSADLNLIPGVMISRVENLFDGASTVYGSDAVAGVANIILRKDVEGFEVQGSYKQPKGDGGEETVMSAMWGTTYDNGFVTVGAEYTDQKSQSRAGNPFLQGCEERIWESEEGDIITRNSGNGPIASNSACDIFPLTNRMSVPSFWGSVYRTPGFSNTGIPNFSETTVASSLEGYLPGWVAGDFNGDGIIDFDQGDGVFVDGNGDGLRDVDFTDPFYAYQQSDYYRAGDYLSQNKRFSVMLNGEHSFNDDANTTFYYEGLYARRESPSFTPGYQFFPTVAAENAYNPCGVYGIDCFEMLGAGPAGPQSVQPILNIRGDRDRAEVEVSQYRLVTGVTGDLPIFEALNLNGWYYDVYASYSASKGTDSYNGINANFLAQSLDTVIAEDGTVSCADSSNGCVPVNLFSDNIYQAGGGSLTEAEAGFLFSQRYMETKVNQLVVNGFIGGELFALPWNSEQVNVILGAEFRRDEIESNPNDVASEGQLVHWYADKGADGSRNLKEIFTEFEFPLARGLDYMEELTITASGRISEESFYDAESTYSLKGVYRPVDWFTLRATKGTSYRAPNLRERFLNGTTGFNTVSDPCVVPSEARVGDPLDPNSITYDPNQDSRDASTLAACSASGVDPTTLGLGQDGSASFTSSTSTEVVTGGSEKLNPETSIAKTYGFVFEQPFSDDFDFTISATRFDIEVTNSIAEPSATYSVNQCYSADGNDAFCSRIDRGENGQIDLVDGSFINIGLITSKGYDFNVYYDQDFLLYEQNFGLTVDLQATKMTESKYDVLGTVDDNLGEPDYPEWRAYGRIKFSYDDYSFNWETRFIGKGEEDDLGEFEEFTDGCTGLTNSSGAPLQCRPLAYTEDYWVHNISFNMQFDAFSINAGIRNVFNDAPPKVDPNGSLSSHNIPLGVGYDTFGRTPFINFKAQF</sequence>
<feature type="domain" description="TonB-dependent receptor-like beta-barrel" evidence="7">
    <location>
        <begin position="496"/>
        <end position="1027"/>
    </location>
</feature>
<name>A0ABU1BAP8_PSEHA</name>
<reference evidence="9 10" key="1">
    <citation type="submission" date="2023-08" db="EMBL/GenBank/DDBJ databases">
        <title>Pseudoalteromonas haloplanktis LL1 genome.</title>
        <authorList>
            <person name="Wu S."/>
        </authorList>
    </citation>
    <scope>NUCLEOTIDE SEQUENCE [LARGE SCALE GENOMIC DNA]</scope>
    <source>
        <strain evidence="9 10">LL1</strain>
    </source>
</reference>
<dbReference type="Proteomes" id="UP001226574">
    <property type="component" value="Unassembled WGS sequence"/>
</dbReference>
<evidence type="ECO:0000256" key="6">
    <source>
        <dbReference type="SAM" id="SignalP"/>
    </source>
</evidence>
<dbReference type="EMBL" id="JAVIFY010000005">
    <property type="protein sequence ID" value="MDQ9091575.1"/>
    <property type="molecule type" value="Genomic_DNA"/>
</dbReference>
<accession>A0ABU1BAP8</accession>
<comment type="similarity">
    <text evidence="4">Belongs to the TonB-dependent receptor family.</text>
</comment>
<evidence type="ECO:0000256" key="1">
    <source>
        <dbReference type="ARBA" id="ARBA00004442"/>
    </source>
</evidence>
<evidence type="ECO:0000256" key="2">
    <source>
        <dbReference type="ARBA" id="ARBA00023136"/>
    </source>
</evidence>
<keyword evidence="4" id="KW-0798">TonB box</keyword>
<dbReference type="Pfam" id="PF00593">
    <property type="entry name" value="TonB_dep_Rec_b-barrel"/>
    <property type="match status" value="1"/>
</dbReference>
<dbReference type="Gene3D" id="2.170.130.10">
    <property type="entry name" value="TonB-dependent receptor, plug domain"/>
    <property type="match status" value="1"/>
</dbReference>
<comment type="subcellular location">
    <subcellularLocation>
        <location evidence="1 4">Cell outer membrane</location>
    </subcellularLocation>
</comment>
<evidence type="ECO:0000256" key="5">
    <source>
        <dbReference type="SAM" id="MobiDB-lite"/>
    </source>
</evidence>
<keyword evidence="2 4" id="KW-0472">Membrane</keyword>
<dbReference type="PANTHER" id="PTHR47234:SF2">
    <property type="entry name" value="TONB-DEPENDENT RECEPTOR"/>
    <property type="match status" value="1"/>
</dbReference>
<feature type="domain" description="TonB-dependent receptor plug" evidence="8">
    <location>
        <begin position="68"/>
        <end position="183"/>
    </location>
</feature>
<evidence type="ECO:0000256" key="3">
    <source>
        <dbReference type="ARBA" id="ARBA00023237"/>
    </source>
</evidence>
<dbReference type="InterPro" id="IPR037066">
    <property type="entry name" value="Plug_dom_sf"/>
</dbReference>
<gene>
    <name evidence="9" type="ORF">RC083_08240</name>
</gene>
<dbReference type="Pfam" id="PF07715">
    <property type="entry name" value="Plug"/>
    <property type="match status" value="1"/>
</dbReference>
<keyword evidence="9" id="KW-0675">Receptor</keyword>
<evidence type="ECO:0000313" key="10">
    <source>
        <dbReference type="Proteomes" id="UP001226574"/>
    </source>
</evidence>
<evidence type="ECO:0000313" key="9">
    <source>
        <dbReference type="EMBL" id="MDQ9091575.1"/>
    </source>
</evidence>
<protein>
    <submittedName>
        <fullName evidence="9">TonB-dependent receptor</fullName>
    </submittedName>
</protein>
<keyword evidence="10" id="KW-1185">Reference proteome</keyword>
<keyword evidence="6" id="KW-0732">Signal</keyword>
<dbReference type="SUPFAM" id="SSF56935">
    <property type="entry name" value="Porins"/>
    <property type="match status" value="1"/>
</dbReference>
<feature type="chain" id="PRO_5047297021" evidence="6">
    <location>
        <begin position="29"/>
        <end position="1067"/>
    </location>
</feature>
<dbReference type="RefSeq" id="WP_309038794.1">
    <property type="nucleotide sequence ID" value="NZ_JAVIFY010000005.1"/>
</dbReference>
<dbReference type="InterPro" id="IPR000531">
    <property type="entry name" value="Beta-barrel_TonB"/>
</dbReference>
<dbReference type="PANTHER" id="PTHR47234">
    <property type="match status" value="1"/>
</dbReference>
<evidence type="ECO:0000256" key="4">
    <source>
        <dbReference type="RuleBase" id="RU003357"/>
    </source>
</evidence>